<evidence type="ECO:0000259" key="7">
    <source>
        <dbReference type="Pfam" id="PF01915"/>
    </source>
</evidence>
<evidence type="ECO:0000256" key="5">
    <source>
        <dbReference type="SAM" id="SignalP"/>
    </source>
</evidence>
<evidence type="ECO:0000313" key="8">
    <source>
        <dbReference type="EMBL" id="CAB9520543.1"/>
    </source>
</evidence>
<dbReference type="Gene3D" id="3.40.50.1700">
    <property type="entry name" value="Glycoside hydrolase family 3 C-terminal domain"/>
    <property type="match status" value="1"/>
</dbReference>
<gene>
    <name evidence="8" type="ORF">SEMRO_1112_G242560.1</name>
</gene>
<keyword evidence="3" id="KW-0378">Hydrolase</keyword>
<keyword evidence="4" id="KW-0326">Glycosidase</keyword>
<accession>A0A9N8HRW7</accession>
<comment type="similarity">
    <text evidence="1">Belongs to the glycosyl hydrolase 3 family.</text>
</comment>
<dbReference type="InterPro" id="IPR044993">
    <property type="entry name" value="BXL"/>
</dbReference>
<dbReference type="PRINTS" id="PR00133">
    <property type="entry name" value="GLHYDRLASE3"/>
</dbReference>
<evidence type="ECO:0000259" key="6">
    <source>
        <dbReference type="Pfam" id="PF00933"/>
    </source>
</evidence>
<dbReference type="InterPro" id="IPR017853">
    <property type="entry name" value="GH"/>
</dbReference>
<dbReference type="InterPro" id="IPR036962">
    <property type="entry name" value="Glyco_hydro_3_N_sf"/>
</dbReference>
<dbReference type="InterPro" id="IPR002772">
    <property type="entry name" value="Glyco_hydro_3_C"/>
</dbReference>
<dbReference type="OrthoDB" id="430370at2759"/>
<evidence type="ECO:0000256" key="4">
    <source>
        <dbReference type="ARBA" id="ARBA00023295"/>
    </source>
</evidence>
<dbReference type="GO" id="GO:0046556">
    <property type="term" value="F:alpha-L-arabinofuranosidase activity"/>
    <property type="evidence" value="ECO:0007669"/>
    <property type="project" value="TreeGrafter"/>
</dbReference>
<dbReference type="AlphaFoldDB" id="A0A9N8HRW7"/>
<feature type="domain" description="Glycoside hydrolase family 3 C-terminal" evidence="7">
    <location>
        <begin position="412"/>
        <end position="645"/>
    </location>
</feature>
<dbReference type="EMBL" id="CAICTM010001110">
    <property type="protein sequence ID" value="CAB9520543.1"/>
    <property type="molecule type" value="Genomic_DNA"/>
</dbReference>
<dbReference type="PANTHER" id="PTHR42721">
    <property type="entry name" value="SUGAR HYDROLASE-RELATED"/>
    <property type="match status" value="1"/>
</dbReference>
<keyword evidence="9" id="KW-1185">Reference proteome</keyword>
<dbReference type="Pfam" id="PF00933">
    <property type="entry name" value="Glyco_hydro_3"/>
    <property type="match status" value="1"/>
</dbReference>
<dbReference type="Pfam" id="PF01915">
    <property type="entry name" value="Glyco_hydro_3_C"/>
    <property type="match status" value="1"/>
</dbReference>
<dbReference type="GO" id="GO:0045493">
    <property type="term" value="P:xylan catabolic process"/>
    <property type="evidence" value="ECO:0007669"/>
    <property type="project" value="InterPro"/>
</dbReference>
<dbReference type="InterPro" id="IPR036881">
    <property type="entry name" value="Glyco_hydro_3_C_sf"/>
</dbReference>
<reference evidence="8" key="1">
    <citation type="submission" date="2020-06" db="EMBL/GenBank/DDBJ databases">
        <authorList>
            <consortium name="Plant Systems Biology data submission"/>
        </authorList>
    </citation>
    <scope>NUCLEOTIDE SEQUENCE</scope>
    <source>
        <strain evidence="8">D6</strain>
    </source>
</reference>
<keyword evidence="2 5" id="KW-0732">Signal</keyword>
<dbReference type="GO" id="GO:0009044">
    <property type="term" value="F:xylan 1,4-beta-xylosidase activity"/>
    <property type="evidence" value="ECO:0007669"/>
    <property type="project" value="InterPro"/>
</dbReference>
<feature type="signal peptide" evidence="5">
    <location>
        <begin position="1"/>
        <end position="21"/>
    </location>
</feature>
<comment type="caution">
    <text evidence="8">The sequence shown here is derived from an EMBL/GenBank/DDBJ whole genome shotgun (WGS) entry which is preliminary data.</text>
</comment>
<protein>
    <submittedName>
        <fullName evidence="8">Xylosidase/alpha-L-arabinofuranosidase 1</fullName>
    </submittedName>
</protein>
<evidence type="ECO:0000256" key="2">
    <source>
        <dbReference type="ARBA" id="ARBA00022729"/>
    </source>
</evidence>
<dbReference type="InterPro" id="IPR001764">
    <property type="entry name" value="Glyco_hydro_3_N"/>
</dbReference>
<dbReference type="InterPro" id="IPR013783">
    <property type="entry name" value="Ig-like_fold"/>
</dbReference>
<evidence type="ECO:0000256" key="3">
    <source>
        <dbReference type="ARBA" id="ARBA00022801"/>
    </source>
</evidence>
<evidence type="ECO:0000313" key="9">
    <source>
        <dbReference type="Proteomes" id="UP001153069"/>
    </source>
</evidence>
<dbReference type="Gene3D" id="2.60.40.10">
    <property type="entry name" value="Immunoglobulins"/>
    <property type="match status" value="1"/>
</dbReference>
<feature type="chain" id="PRO_5040226539" evidence="5">
    <location>
        <begin position="22"/>
        <end position="791"/>
    </location>
</feature>
<feature type="domain" description="Glycoside hydrolase family 3 N-terminal" evidence="6">
    <location>
        <begin position="110"/>
        <end position="370"/>
    </location>
</feature>
<proteinExistence type="inferred from homology"/>
<evidence type="ECO:0000256" key="1">
    <source>
        <dbReference type="ARBA" id="ARBA00005336"/>
    </source>
</evidence>
<dbReference type="Proteomes" id="UP001153069">
    <property type="component" value="Unassembled WGS sequence"/>
</dbReference>
<sequence length="791" mass="86646">MIFQATLIVTLSLFKLEPALADNPPLPPAPNTCHEYPYNKYPYCDGTLPIPERVDDLLSRMTIDEKINISTSDDHGIPRLGVGKISYSEGLHGVFCGCIPPSDDVSTGCATGFPNPTAMGSSFDRDLWRHVGFTIGQEGRAIHNANQAGTLDAGWVGVFFWSPDINLFRDPRWGRGQETPGEDPTVTSNYAAQYAMGLQGIGKDPVDGSDYKISPYTQIGATCKHFAAYDLENWNHVDRNHFDAKVSDRDMVEYYLPVFKACVQEAKVSSIMCSYNAVNGVPMCANDGFLNGLLRETWGFGGFVVSDCGAIDNIINTHNYTKTPEDTVRAALKGGTDINCGDYYPKHLAEALKAGTVTESDLDLALSRMLKQFFLAGEMDGPDQVIFQTYNNSHVDTPKSRALSLRAAEEGIVLLKNEGSLLPLSQDHQKGKILFVGPHANATSSMLSNYFGTSKIVLTNSPLDAAKRAGMDVTYVAGHSYDPENDSKQWIPEAVKAAKDADVVIAFLGLCADNCPSRIENEGTDRTDLTFPGAQLDLLQAVAAANPNTVLVLLNNGGPIDISWPKENIPTILEAWYPGQYGGDAIAHTLIGKNNPSGKLPMTIYPADFTEKRSFFDMDMRSVDGVTYMWYRNEAVYEFGHGLSYTTFKYEWLDEAEEEKKVLLSDLSLAYYQYATSERKLQALETHSYKVKVTNTGSVAGDAIVLGFITGGDGTAQPLKKLFDFGRLNNLQPGESAKLGLTVPTETLRTFASSDVLKKMEQGLRVPGFNRVLQVEVGDIQNPAKRALHLV</sequence>
<dbReference type="PANTHER" id="PTHR42721:SF3">
    <property type="entry name" value="BETA-D-XYLOSIDASE 5-RELATED"/>
    <property type="match status" value="1"/>
</dbReference>
<name>A0A9N8HRW7_9STRA</name>
<dbReference type="GO" id="GO:0031222">
    <property type="term" value="P:arabinan catabolic process"/>
    <property type="evidence" value="ECO:0007669"/>
    <property type="project" value="TreeGrafter"/>
</dbReference>
<dbReference type="Gene3D" id="3.20.20.300">
    <property type="entry name" value="Glycoside hydrolase, family 3, N-terminal domain"/>
    <property type="match status" value="1"/>
</dbReference>
<organism evidence="8 9">
    <name type="scientific">Seminavis robusta</name>
    <dbReference type="NCBI Taxonomy" id="568900"/>
    <lineage>
        <taxon>Eukaryota</taxon>
        <taxon>Sar</taxon>
        <taxon>Stramenopiles</taxon>
        <taxon>Ochrophyta</taxon>
        <taxon>Bacillariophyta</taxon>
        <taxon>Bacillariophyceae</taxon>
        <taxon>Bacillariophycidae</taxon>
        <taxon>Naviculales</taxon>
        <taxon>Naviculaceae</taxon>
        <taxon>Seminavis</taxon>
    </lineage>
</organism>
<dbReference type="SUPFAM" id="SSF52279">
    <property type="entry name" value="Beta-D-glucan exohydrolase, C-terminal domain"/>
    <property type="match status" value="1"/>
</dbReference>
<dbReference type="SUPFAM" id="SSF51445">
    <property type="entry name" value="(Trans)glycosidases"/>
    <property type="match status" value="1"/>
</dbReference>